<organism evidence="3 4">
    <name type="scientific">Niveomyces insectorum RCEF 264</name>
    <dbReference type="NCBI Taxonomy" id="1081102"/>
    <lineage>
        <taxon>Eukaryota</taxon>
        <taxon>Fungi</taxon>
        <taxon>Dikarya</taxon>
        <taxon>Ascomycota</taxon>
        <taxon>Pezizomycotina</taxon>
        <taxon>Sordariomycetes</taxon>
        <taxon>Hypocreomycetidae</taxon>
        <taxon>Hypocreales</taxon>
        <taxon>Cordycipitaceae</taxon>
        <taxon>Niveomyces</taxon>
    </lineage>
</organism>
<reference evidence="3 4" key="1">
    <citation type="journal article" date="2016" name="Genome Biol. Evol.">
        <title>Divergent and convergent evolution of fungal pathogenicity.</title>
        <authorList>
            <person name="Shang Y."/>
            <person name="Xiao G."/>
            <person name="Zheng P."/>
            <person name="Cen K."/>
            <person name="Zhan S."/>
            <person name="Wang C."/>
        </authorList>
    </citation>
    <scope>NUCLEOTIDE SEQUENCE [LARGE SCALE GENOMIC DNA]</scope>
    <source>
        <strain evidence="3 4">RCEF 264</strain>
    </source>
</reference>
<dbReference type="GO" id="GO:0016301">
    <property type="term" value="F:kinase activity"/>
    <property type="evidence" value="ECO:0007669"/>
    <property type="project" value="UniProtKB-KW"/>
</dbReference>
<dbReference type="PANTHER" id="PTHR21310:SF39">
    <property type="entry name" value="AMINOGLYCOSIDE PHOSPHOTRANSFERASE DOMAIN-CONTAINING PROTEIN"/>
    <property type="match status" value="1"/>
</dbReference>
<evidence type="ECO:0000259" key="2">
    <source>
        <dbReference type="Pfam" id="PF01636"/>
    </source>
</evidence>
<feature type="domain" description="Aminoglycoside phosphotransferase" evidence="2">
    <location>
        <begin position="89"/>
        <end position="283"/>
    </location>
</feature>
<keyword evidence="3" id="KW-0418">Kinase</keyword>
<dbReference type="PANTHER" id="PTHR21310">
    <property type="entry name" value="AMINOGLYCOSIDE PHOSPHOTRANSFERASE-RELATED-RELATED"/>
    <property type="match status" value="1"/>
</dbReference>
<dbReference type="InterPro" id="IPR002575">
    <property type="entry name" value="Aminoglycoside_PTrfase"/>
</dbReference>
<sequence>MEDMMSKNPAFNAGFPPPQHDPQARDDSHSFPLDGLDLSSVSDKELRELFSTAPKLHDYGAVTVVRLSKLLVMKGGRGVHPGESRNMIFAAESLHLPVPKVHRAFTDAIRRSFDGRPEKAYFIVMDYVPGPTVEACWDSLELRKRQIVADQVAAMIDTMQPRDLQLPPGPIGGSDGCKFEGPWFTDYGAGPFATLKDLETWCNHKIDVCIRFKQLPLNTPVFQFQKVVFTHQDIAPRNLILDKQGTVWMLDWGLAGAYPPGFEQAPLRGGSWNAEFAKMVLERLSDRQEHVTRQFAKIAYGLSVAAAL</sequence>
<keyword evidence="3" id="KW-0808">Transferase</keyword>
<dbReference type="AlphaFoldDB" id="A0A167VL11"/>
<evidence type="ECO:0000256" key="1">
    <source>
        <dbReference type="SAM" id="MobiDB-lite"/>
    </source>
</evidence>
<comment type="caution">
    <text evidence="3">The sequence shown here is derived from an EMBL/GenBank/DDBJ whole genome shotgun (WGS) entry which is preliminary data.</text>
</comment>
<dbReference type="EMBL" id="AZHD01000006">
    <property type="protein sequence ID" value="OAA62741.1"/>
    <property type="molecule type" value="Genomic_DNA"/>
</dbReference>
<gene>
    <name evidence="3" type="ORF">SPI_04281</name>
</gene>
<dbReference type="InterPro" id="IPR051678">
    <property type="entry name" value="AGP_Transferase"/>
</dbReference>
<dbReference type="Gene3D" id="3.90.1200.10">
    <property type="match status" value="1"/>
</dbReference>
<evidence type="ECO:0000313" key="4">
    <source>
        <dbReference type="Proteomes" id="UP000076874"/>
    </source>
</evidence>
<dbReference type="InterPro" id="IPR011009">
    <property type="entry name" value="Kinase-like_dom_sf"/>
</dbReference>
<name>A0A167VL11_9HYPO</name>
<dbReference type="Proteomes" id="UP000076874">
    <property type="component" value="Unassembled WGS sequence"/>
</dbReference>
<evidence type="ECO:0000313" key="3">
    <source>
        <dbReference type="EMBL" id="OAA62741.1"/>
    </source>
</evidence>
<feature type="region of interest" description="Disordered" evidence="1">
    <location>
        <begin position="1"/>
        <end position="33"/>
    </location>
</feature>
<dbReference type="Pfam" id="PF01636">
    <property type="entry name" value="APH"/>
    <property type="match status" value="1"/>
</dbReference>
<dbReference type="SUPFAM" id="SSF56112">
    <property type="entry name" value="Protein kinase-like (PK-like)"/>
    <property type="match status" value="1"/>
</dbReference>
<accession>A0A167VL11</accession>
<keyword evidence="4" id="KW-1185">Reference proteome</keyword>
<dbReference type="OrthoDB" id="4177236at2759"/>
<proteinExistence type="predicted"/>
<protein>
    <submittedName>
        <fullName evidence="3">Protein kinase-like domain protein</fullName>
    </submittedName>
</protein>